<gene>
    <name evidence="9" type="primary">LOC120273176</name>
</gene>
<dbReference type="AlphaFoldDB" id="A0AB40C7C8"/>
<keyword evidence="4" id="KW-0255">Endonuclease</keyword>
<dbReference type="GO" id="GO:0003964">
    <property type="term" value="F:RNA-directed DNA polymerase activity"/>
    <property type="evidence" value="ECO:0007669"/>
    <property type="project" value="UniProtKB-KW"/>
</dbReference>
<sequence>MLTRATTVMGGVLGQRKEKRLNAIYYASKALDEAQVNYATTEKELRRLCLLLTNFGKKDAKPRLIRWILLLQEFDLEIRDKKGAENVVADHLSRLHQVVEKNGENELAINDAFPMSRFLRISTIDTPCGNLWRLGNRLHGAVSIFMQQRIYSCGTWITFPNGLKAVPSPTKRCRTVIKLFKRVIFPRFGVARAVISDGGSHFIERQFESLLRKYGVTHKIATPYHPQTSGQAEISNREIKNILEKTVSTTRKDWSLKLDDALWAYRTAYKTPIGMTPFRLIYGKACHFATAGDKRKLQLQELEELRLDAYENSKDVQGKNQVQSCPRALFSSFDVQMSEI</sequence>
<dbReference type="GeneID" id="120273176"/>
<dbReference type="SUPFAM" id="SSF53098">
    <property type="entry name" value="Ribonuclease H-like"/>
    <property type="match status" value="1"/>
</dbReference>
<dbReference type="InterPro" id="IPR043502">
    <property type="entry name" value="DNA/RNA_pol_sf"/>
</dbReference>
<accession>A0AB40C7C8</accession>
<dbReference type="GO" id="GO:0004519">
    <property type="term" value="F:endonuclease activity"/>
    <property type="evidence" value="ECO:0007669"/>
    <property type="project" value="UniProtKB-KW"/>
</dbReference>
<dbReference type="PROSITE" id="PS50994">
    <property type="entry name" value="INTEGRASE"/>
    <property type="match status" value="1"/>
</dbReference>
<dbReference type="RefSeq" id="XP_039135750.1">
    <property type="nucleotide sequence ID" value="XM_039279816.1"/>
</dbReference>
<dbReference type="Proteomes" id="UP001515500">
    <property type="component" value="Chromosome 12"/>
</dbReference>
<keyword evidence="3" id="KW-0540">Nuclease</keyword>
<dbReference type="InterPro" id="IPR012337">
    <property type="entry name" value="RNaseH-like_sf"/>
</dbReference>
<dbReference type="PANTHER" id="PTHR37984:SF5">
    <property type="entry name" value="PROTEIN NYNRIN-LIKE"/>
    <property type="match status" value="1"/>
</dbReference>
<dbReference type="PANTHER" id="PTHR37984">
    <property type="entry name" value="PROTEIN CBG26694"/>
    <property type="match status" value="1"/>
</dbReference>
<evidence type="ECO:0000256" key="4">
    <source>
        <dbReference type="ARBA" id="ARBA00022759"/>
    </source>
</evidence>
<dbReference type="InterPro" id="IPR050951">
    <property type="entry name" value="Retrovirus_Pol_polyprotein"/>
</dbReference>
<dbReference type="CDD" id="cd09274">
    <property type="entry name" value="RNase_HI_RT_Ty3"/>
    <property type="match status" value="1"/>
</dbReference>
<evidence type="ECO:0000256" key="1">
    <source>
        <dbReference type="ARBA" id="ARBA00022679"/>
    </source>
</evidence>
<dbReference type="InterPro" id="IPR036397">
    <property type="entry name" value="RNaseH_sf"/>
</dbReference>
<dbReference type="Pfam" id="PF17917">
    <property type="entry name" value="RT_RNaseH"/>
    <property type="match status" value="1"/>
</dbReference>
<dbReference type="InterPro" id="IPR001584">
    <property type="entry name" value="Integrase_cat-core"/>
</dbReference>
<evidence type="ECO:0000256" key="6">
    <source>
        <dbReference type="ARBA" id="ARBA00022918"/>
    </source>
</evidence>
<evidence type="ECO:0000313" key="8">
    <source>
        <dbReference type="Proteomes" id="UP001515500"/>
    </source>
</evidence>
<reference evidence="9" key="1">
    <citation type="submission" date="2025-08" db="UniProtKB">
        <authorList>
            <consortium name="RefSeq"/>
        </authorList>
    </citation>
    <scope>IDENTIFICATION</scope>
</reference>
<evidence type="ECO:0000256" key="2">
    <source>
        <dbReference type="ARBA" id="ARBA00022695"/>
    </source>
</evidence>
<name>A0AB40C7C8_DIOCR</name>
<organism evidence="8 9">
    <name type="scientific">Dioscorea cayennensis subsp. rotundata</name>
    <name type="common">White Guinea yam</name>
    <name type="synonym">Dioscorea rotundata</name>
    <dbReference type="NCBI Taxonomy" id="55577"/>
    <lineage>
        <taxon>Eukaryota</taxon>
        <taxon>Viridiplantae</taxon>
        <taxon>Streptophyta</taxon>
        <taxon>Embryophyta</taxon>
        <taxon>Tracheophyta</taxon>
        <taxon>Spermatophyta</taxon>
        <taxon>Magnoliopsida</taxon>
        <taxon>Liliopsida</taxon>
        <taxon>Dioscoreales</taxon>
        <taxon>Dioscoreaceae</taxon>
        <taxon>Dioscorea</taxon>
    </lineage>
</organism>
<protein>
    <submittedName>
        <fullName evidence="9">Uncharacterized protein LOC120273176</fullName>
    </submittedName>
</protein>
<evidence type="ECO:0000259" key="7">
    <source>
        <dbReference type="PROSITE" id="PS50994"/>
    </source>
</evidence>
<keyword evidence="6" id="KW-0695">RNA-directed DNA polymerase</keyword>
<dbReference type="GO" id="GO:0003676">
    <property type="term" value="F:nucleic acid binding"/>
    <property type="evidence" value="ECO:0007669"/>
    <property type="project" value="InterPro"/>
</dbReference>
<proteinExistence type="predicted"/>
<keyword evidence="5" id="KW-0378">Hydrolase</keyword>
<dbReference type="GO" id="GO:0015074">
    <property type="term" value="P:DNA integration"/>
    <property type="evidence" value="ECO:0007669"/>
    <property type="project" value="InterPro"/>
</dbReference>
<dbReference type="GO" id="GO:0016787">
    <property type="term" value="F:hydrolase activity"/>
    <property type="evidence" value="ECO:0007669"/>
    <property type="project" value="UniProtKB-KW"/>
</dbReference>
<evidence type="ECO:0000256" key="3">
    <source>
        <dbReference type="ARBA" id="ARBA00022722"/>
    </source>
</evidence>
<keyword evidence="2" id="KW-0548">Nucleotidyltransferase</keyword>
<dbReference type="SUPFAM" id="SSF56672">
    <property type="entry name" value="DNA/RNA polymerases"/>
    <property type="match status" value="1"/>
</dbReference>
<feature type="domain" description="Integrase catalytic" evidence="7">
    <location>
        <begin position="123"/>
        <end position="285"/>
    </location>
</feature>
<evidence type="ECO:0000256" key="5">
    <source>
        <dbReference type="ARBA" id="ARBA00022801"/>
    </source>
</evidence>
<evidence type="ECO:0000313" key="9">
    <source>
        <dbReference type="RefSeq" id="XP_039135750.1"/>
    </source>
</evidence>
<keyword evidence="1" id="KW-0808">Transferase</keyword>
<dbReference type="InterPro" id="IPR041373">
    <property type="entry name" value="RT_RNaseH"/>
</dbReference>
<keyword evidence="8" id="KW-1185">Reference proteome</keyword>
<dbReference type="Gene3D" id="3.30.420.10">
    <property type="entry name" value="Ribonuclease H-like superfamily/Ribonuclease H"/>
    <property type="match status" value="1"/>
</dbReference>